<evidence type="ECO:0000313" key="3">
    <source>
        <dbReference type="Proteomes" id="UP000254340"/>
    </source>
</evidence>
<organism evidence="2 3">
    <name type="scientific">Klebsiella pneumoniae</name>
    <dbReference type="NCBI Taxonomy" id="573"/>
    <lineage>
        <taxon>Bacteria</taxon>
        <taxon>Pseudomonadati</taxon>
        <taxon>Pseudomonadota</taxon>
        <taxon>Gammaproteobacteria</taxon>
        <taxon>Enterobacterales</taxon>
        <taxon>Enterobacteriaceae</taxon>
        <taxon>Klebsiella/Raoultella group</taxon>
        <taxon>Klebsiella</taxon>
        <taxon>Klebsiella pneumoniae complex</taxon>
    </lineage>
</organism>
<dbReference type="EMBL" id="UGLH01000006">
    <property type="protein sequence ID" value="STT82523.1"/>
    <property type="molecule type" value="Genomic_DNA"/>
</dbReference>
<dbReference type="AlphaFoldDB" id="A0A377XG59"/>
<name>A0A377XG59_KLEPN</name>
<gene>
    <name evidence="2" type="ORF">NCTC5047_03493</name>
</gene>
<evidence type="ECO:0000313" key="2">
    <source>
        <dbReference type="EMBL" id="STT82523.1"/>
    </source>
</evidence>
<feature type="region of interest" description="Disordered" evidence="1">
    <location>
        <begin position="1"/>
        <end position="24"/>
    </location>
</feature>
<protein>
    <submittedName>
        <fullName evidence="2">Uncharacterized protein</fullName>
    </submittedName>
</protein>
<evidence type="ECO:0000256" key="1">
    <source>
        <dbReference type="SAM" id="MobiDB-lite"/>
    </source>
</evidence>
<sequence length="65" mass="7258">MVGADRPGTDEGQSANQQQRPDEQLTVLQFIRGQETTIMAMVAARYGTEESQPTSTIPYFHRRCG</sequence>
<dbReference type="Proteomes" id="UP000254340">
    <property type="component" value="Unassembled WGS sequence"/>
</dbReference>
<reference evidence="2 3" key="1">
    <citation type="submission" date="2018-06" db="EMBL/GenBank/DDBJ databases">
        <authorList>
            <consortium name="Pathogen Informatics"/>
            <person name="Doyle S."/>
        </authorList>
    </citation>
    <scope>NUCLEOTIDE SEQUENCE [LARGE SCALE GENOMIC DNA]</scope>
    <source>
        <strain evidence="2 3">NCTC5047</strain>
    </source>
</reference>
<proteinExistence type="predicted"/>
<accession>A0A377XG59</accession>